<dbReference type="RefSeq" id="WP_109826691.1">
    <property type="nucleotide sequence ID" value="NZ_CP029494.1"/>
</dbReference>
<protein>
    <submittedName>
        <fullName evidence="2">Transcriptional regulator</fullName>
    </submittedName>
</protein>
<keyword evidence="3" id="KW-1185">Reference proteome</keyword>
<dbReference type="AlphaFoldDB" id="A0A2Z3JGL1"/>
<dbReference type="SUPFAM" id="SSF110849">
    <property type="entry name" value="ParB/Sulfiredoxin"/>
    <property type="match status" value="1"/>
</dbReference>
<organism evidence="2 3">
    <name type="scientific">Deinococcus irradiatisoli</name>
    <dbReference type="NCBI Taxonomy" id="2202254"/>
    <lineage>
        <taxon>Bacteria</taxon>
        <taxon>Thermotogati</taxon>
        <taxon>Deinococcota</taxon>
        <taxon>Deinococci</taxon>
        <taxon>Deinococcales</taxon>
        <taxon>Deinococcaceae</taxon>
        <taxon>Deinococcus</taxon>
    </lineage>
</organism>
<dbReference type="Pfam" id="PF13224">
    <property type="entry name" value="DUF4032"/>
    <property type="match status" value="1"/>
</dbReference>
<gene>
    <name evidence="2" type="ORF">DKM44_07710</name>
</gene>
<evidence type="ECO:0000259" key="1">
    <source>
        <dbReference type="Pfam" id="PF13224"/>
    </source>
</evidence>
<feature type="domain" description="DUF4032" evidence="1">
    <location>
        <begin position="209"/>
        <end position="281"/>
    </location>
</feature>
<reference evidence="2 3" key="1">
    <citation type="submission" date="2018-05" db="EMBL/GenBank/DDBJ databases">
        <title>Complete Genome Sequence of Deinococcus sp. strain 17bor-2.</title>
        <authorList>
            <person name="Srinivasan S."/>
        </authorList>
    </citation>
    <scope>NUCLEOTIDE SEQUENCE [LARGE SCALE GENOMIC DNA]</scope>
    <source>
        <strain evidence="2 3">17bor-2</strain>
    </source>
</reference>
<name>A0A2Z3JGL1_9DEIO</name>
<sequence length="306" mass="35961">MSVHTTNQAKTEVERARLLADVHDLLSVLRGMNNELTPFDWVRHLAPDGEYQLGLQAIPVDHIIGSVDRYREFDRYYLPKEKHLDERWVGVRSAQLDGKELPPIQVYKVGELYFVKDGNHRVSVARRQGQAYIDANVIELHVTVPPEEGDTLKDMIIKGEYAHFLKATDLDRVVPNHREILFTTPGRYAKLIEHINARRYYLDLKPGRQRPVTWEEAVESWHRRLYSRIVENIDAHDVMRRFPGRTEADLYLWVMDHRYFLSEKYGYDVGSELATVDFSKKYAPRLYKRLGQRMKLAWRGKLEPSF</sequence>
<dbReference type="OrthoDB" id="1100724at2"/>
<proteinExistence type="predicted"/>
<evidence type="ECO:0000313" key="3">
    <source>
        <dbReference type="Proteomes" id="UP000245368"/>
    </source>
</evidence>
<dbReference type="InterPro" id="IPR025111">
    <property type="entry name" value="DUF4032"/>
</dbReference>
<dbReference type="KEGG" id="dez:DKM44_07710"/>
<evidence type="ECO:0000313" key="2">
    <source>
        <dbReference type="EMBL" id="AWN23126.1"/>
    </source>
</evidence>
<dbReference type="InterPro" id="IPR036086">
    <property type="entry name" value="ParB/Sulfiredoxin_sf"/>
</dbReference>
<dbReference type="Proteomes" id="UP000245368">
    <property type="component" value="Chromosome"/>
</dbReference>
<accession>A0A2Z3JGL1</accession>
<dbReference type="EMBL" id="CP029494">
    <property type="protein sequence ID" value="AWN23126.1"/>
    <property type="molecule type" value="Genomic_DNA"/>
</dbReference>